<dbReference type="AlphaFoldDB" id="A0A2A4X8C2"/>
<dbReference type="InterPro" id="IPR013223">
    <property type="entry name" value="RNase_B_OB_dom"/>
</dbReference>
<evidence type="ECO:0000256" key="7">
    <source>
        <dbReference type="ARBA" id="ARBA00022884"/>
    </source>
</evidence>
<protein>
    <recommendedName>
        <fullName evidence="8">Ribonuclease R</fullName>
        <shortName evidence="8">RNase R</shortName>
        <ecNumber evidence="8">3.1.13.1</ecNumber>
    </recommendedName>
</protein>
<evidence type="ECO:0000256" key="8">
    <source>
        <dbReference type="HAMAP-Rule" id="MF_01895"/>
    </source>
</evidence>
<reference evidence="11" key="1">
    <citation type="submission" date="2017-08" db="EMBL/GenBank/DDBJ databases">
        <title>A dynamic microbial community with high functional redundancy inhabits the cold, oxic subseafloor aquifer.</title>
        <authorList>
            <person name="Tully B.J."/>
            <person name="Wheat C.G."/>
            <person name="Glazer B.T."/>
            <person name="Huber J.A."/>
        </authorList>
    </citation>
    <scope>NUCLEOTIDE SEQUENCE [LARGE SCALE GENOMIC DNA]</scope>
</reference>
<name>A0A2A4X8C2_UNCAE</name>
<dbReference type="SUPFAM" id="SSF50249">
    <property type="entry name" value="Nucleic acid-binding proteins"/>
    <property type="match status" value="2"/>
</dbReference>
<dbReference type="NCBIfam" id="TIGR00358">
    <property type="entry name" value="3_prime_RNase"/>
    <property type="match status" value="1"/>
</dbReference>
<evidence type="ECO:0000256" key="2">
    <source>
        <dbReference type="ARBA" id="ARBA00004496"/>
    </source>
</evidence>
<comment type="subcellular location">
    <subcellularLocation>
        <location evidence="2 8">Cytoplasm</location>
    </subcellularLocation>
</comment>
<keyword evidence="5 8" id="KW-0378">Hydrolase</keyword>
<comment type="catalytic activity">
    <reaction evidence="1 8">
        <text>Exonucleolytic cleavage in the 3'- to 5'-direction to yield nucleoside 5'-phosphates.</text>
        <dbReference type="EC" id="3.1.13.1"/>
    </reaction>
</comment>
<dbReference type="PANTHER" id="PTHR23355">
    <property type="entry name" value="RIBONUCLEASE"/>
    <property type="match status" value="1"/>
</dbReference>
<evidence type="ECO:0000313" key="11">
    <source>
        <dbReference type="Proteomes" id="UP000218775"/>
    </source>
</evidence>
<dbReference type="InterPro" id="IPR001900">
    <property type="entry name" value="RNase_II/R"/>
</dbReference>
<keyword evidence="4 8" id="KW-0540">Nuclease</keyword>
<dbReference type="Proteomes" id="UP000218775">
    <property type="component" value="Unassembled WGS sequence"/>
</dbReference>
<dbReference type="HAMAP" id="MF_01895">
    <property type="entry name" value="RNase_R"/>
    <property type="match status" value="1"/>
</dbReference>
<dbReference type="InterPro" id="IPR012340">
    <property type="entry name" value="NA-bd_OB-fold"/>
</dbReference>
<dbReference type="PANTHER" id="PTHR23355:SF9">
    <property type="entry name" value="DIS3-LIKE EXONUCLEASE 2"/>
    <property type="match status" value="1"/>
</dbReference>
<dbReference type="Pfam" id="PF00773">
    <property type="entry name" value="RNB"/>
    <property type="match status" value="1"/>
</dbReference>
<dbReference type="InterPro" id="IPR004476">
    <property type="entry name" value="RNase_II/RNase_R"/>
</dbReference>
<dbReference type="GO" id="GO:0005829">
    <property type="term" value="C:cytosol"/>
    <property type="evidence" value="ECO:0007669"/>
    <property type="project" value="TreeGrafter"/>
</dbReference>
<dbReference type="EC" id="3.1.13.1" evidence="8"/>
<comment type="similarity">
    <text evidence="8">Belongs to the RNR ribonuclease family. RNase R subfamily.</text>
</comment>
<dbReference type="SMART" id="SM00955">
    <property type="entry name" value="RNB"/>
    <property type="match status" value="1"/>
</dbReference>
<evidence type="ECO:0000313" key="10">
    <source>
        <dbReference type="EMBL" id="PCI78754.1"/>
    </source>
</evidence>
<keyword evidence="6 8" id="KW-0269">Exonuclease</keyword>
<evidence type="ECO:0000256" key="4">
    <source>
        <dbReference type="ARBA" id="ARBA00022722"/>
    </source>
</evidence>
<keyword evidence="3 8" id="KW-0963">Cytoplasm</keyword>
<feature type="domain" description="RNB" evidence="9">
    <location>
        <begin position="186"/>
        <end position="507"/>
    </location>
</feature>
<dbReference type="Gene3D" id="2.40.50.140">
    <property type="entry name" value="Nucleic acid-binding proteins"/>
    <property type="match status" value="1"/>
</dbReference>
<dbReference type="InterPro" id="IPR050180">
    <property type="entry name" value="RNR_Ribonuclease"/>
</dbReference>
<keyword evidence="7 8" id="KW-0694">RNA-binding</keyword>
<evidence type="ECO:0000256" key="5">
    <source>
        <dbReference type="ARBA" id="ARBA00022801"/>
    </source>
</evidence>
<dbReference type="GO" id="GO:0006402">
    <property type="term" value="P:mRNA catabolic process"/>
    <property type="evidence" value="ECO:0007669"/>
    <property type="project" value="TreeGrafter"/>
</dbReference>
<dbReference type="Pfam" id="PF08206">
    <property type="entry name" value="OB_RNB"/>
    <property type="match status" value="1"/>
</dbReference>
<dbReference type="GO" id="GO:0008859">
    <property type="term" value="F:exoribonuclease II activity"/>
    <property type="evidence" value="ECO:0007669"/>
    <property type="project" value="UniProtKB-UniRule"/>
</dbReference>
<evidence type="ECO:0000256" key="1">
    <source>
        <dbReference type="ARBA" id="ARBA00001849"/>
    </source>
</evidence>
<dbReference type="GO" id="GO:0003723">
    <property type="term" value="F:RNA binding"/>
    <property type="evidence" value="ECO:0007669"/>
    <property type="project" value="UniProtKB-UniRule"/>
</dbReference>
<sequence>MLLIVTGLFSLHRLGFGFVPPKEAILNEDVFIPATKTMNALDGDLVEVEVSPIRKKNKGPEGKIVKVISRKKQSYMAVCVFVDNPGELMCFLPSLGRKKTVYLEKTKEVEALRPGDRLEIKIEKWGEPADPIHAELIQAIGNIDVALDDNLFAALELQIPTDFPPEVLEEVKQFSTDVLKEECVGRTDFTQDLVVTIDPDTAQDYDDALSLDVDKEGNFHLNVHIADVSHYVKPGSNLDTEAKKRGNSTYLIGSVLPMLPKALSNELCSLKEGVERLTVSVMMSFDPTGKRTKHKITRGVIRSKKRLTYKNALSIINGETESDLSPLLGQFVALAKLLKKRKQERGCLEIELDDLVFHVDEKGEPTGYEVVHYDITHQLVEEFMLQANEVIAETVDKKYGQGIFRSHEHPDPENLKEFFRFAQSLGVKVPLNPNEHDLEKVFAMSKNTPFEQMVTTAYIRCLKLAKYTAKNLGHFSLFLDHYCHFTSPIRRYSDLVIHRQLFEKVDYYSTEALDTIAAHLSKTERNSFKAEQLTLMWKKLRLLEKWSLEGKKRYAATITKIKSKGMLANISPLNFDYFIEVRDLKDHYRFNPEKNLLIGSRTKQTFQVGMQGSLTMIKIDLKTLSTKWQLSPPKRKN</sequence>
<evidence type="ECO:0000256" key="6">
    <source>
        <dbReference type="ARBA" id="ARBA00022839"/>
    </source>
</evidence>
<proteinExistence type="inferred from homology"/>
<comment type="function">
    <text evidence="8">3'-5' exoribonuclease that releases 5'-nucleoside monophosphates and is involved in maturation of structured RNAs.</text>
</comment>
<dbReference type="InterPro" id="IPR011805">
    <property type="entry name" value="RNase_R"/>
</dbReference>
<evidence type="ECO:0000256" key="3">
    <source>
        <dbReference type="ARBA" id="ARBA00022490"/>
    </source>
</evidence>
<dbReference type="EMBL" id="NVUK01000001">
    <property type="protein sequence ID" value="PCI78754.1"/>
    <property type="molecule type" value="Genomic_DNA"/>
</dbReference>
<accession>A0A2A4X8C2</accession>
<comment type="caution">
    <text evidence="10">The sequence shown here is derived from an EMBL/GenBank/DDBJ whole genome shotgun (WGS) entry which is preliminary data.</text>
</comment>
<organism evidence="10 11">
    <name type="scientific">Aerophobetes bacterium</name>
    <dbReference type="NCBI Taxonomy" id="2030807"/>
    <lineage>
        <taxon>Bacteria</taxon>
        <taxon>Candidatus Aerophobota</taxon>
    </lineage>
</organism>
<gene>
    <name evidence="8" type="primary">rnr</name>
    <name evidence="10" type="ORF">COB21_00200</name>
</gene>
<evidence type="ECO:0000259" key="9">
    <source>
        <dbReference type="SMART" id="SM00955"/>
    </source>
</evidence>